<dbReference type="InterPro" id="IPR037185">
    <property type="entry name" value="EmrE-like"/>
</dbReference>
<protein>
    <submittedName>
        <fullName evidence="3">DMT family transporter</fullName>
    </submittedName>
</protein>
<organism evidence="3 4">
    <name type="scientific">Mucilaginibacter mali</name>
    <dbReference type="NCBI Taxonomy" id="2740462"/>
    <lineage>
        <taxon>Bacteria</taxon>
        <taxon>Pseudomonadati</taxon>
        <taxon>Bacteroidota</taxon>
        <taxon>Sphingobacteriia</taxon>
        <taxon>Sphingobacteriales</taxon>
        <taxon>Sphingobacteriaceae</taxon>
        <taxon>Mucilaginibacter</taxon>
    </lineage>
</organism>
<dbReference type="KEGG" id="mmab:HQ865_21075"/>
<feature type="domain" description="EamA" evidence="2">
    <location>
        <begin position="143"/>
        <end position="277"/>
    </location>
</feature>
<feature type="transmembrane region" description="Helical" evidence="1">
    <location>
        <begin position="260"/>
        <end position="278"/>
    </location>
</feature>
<evidence type="ECO:0000256" key="1">
    <source>
        <dbReference type="SAM" id="Phobius"/>
    </source>
</evidence>
<dbReference type="Pfam" id="PF00892">
    <property type="entry name" value="EamA"/>
    <property type="match status" value="2"/>
</dbReference>
<dbReference type="EMBL" id="CP054139">
    <property type="protein sequence ID" value="QKJ32149.1"/>
    <property type="molecule type" value="Genomic_DNA"/>
</dbReference>
<keyword evidence="4" id="KW-1185">Reference proteome</keyword>
<evidence type="ECO:0000259" key="2">
    <source>
        <dbReference type="Pfam" id="PF00892"/>
    </source>
</evidence>
<evidence type="ECO:0000313" key="4">
    <source>
        <dbReference type="Proteomes" id="UP000505355"/>
    </source>
</evidence>
<feature type="transmembrane region" description="Helical" evidence="1">
    <location>
        <begin position="173"/>
        <end position="193"/>
    </location>
</feature>
<proteinExistence type="predicted"/>
<dbReference type="GO" id="GO:0016020">
    <property type="term" value="C:membrane"/>
    <property type="evidence" value="ECO:0007669"/>
    <property type="project" value="InterPro"/>
</dbReference>
<feature type="transmembrane region" description="Helical" evidence="1">
    <location>
        <begin position="86"/>
        <end position="107"/>
    </location>
</feature>
<feature type="transmembrane region" description="Helical" evidence="1">
    <location>
        <begin position="7"/>
        <end position="26"/>
    </location>
</feature>
<keyword evidence="1" id="KW-0472">Membrane</keyword>
<feature type="transmembrane region" description="Helical" evidence="1">
    <location>
        <begin position="61"/>
        <end position="80"/>
    </location>
</feature>
<gene>
    <name evidence="3" type="ORF">HQ865_21075</name>
</gene>
<feature type="transmembrane region" description="Helical" evidence="1">
    <location>
        <begin position="205"/>
        <end position="225"/>
    </location>
</feature>
<dbReference type="Proteomes" id="UP000505355">
    <property type="component" value="Chromosome"/>
</dbReference>
<accession>A0A7D4QW58</accession>
<feature type="transmembrane region" description="Helical" evidence="1">
    <location>
        <begin position="114"/>
        <end position="133"/>
    </location>
</feature>
<dbReference type="RefSeq" id="WP_173416801.1">
    <property type="nucleotide sequence ID" value="NZ_CP054139.1"/>
</dbReference>
<feature type="domain" description="EamA" evidence="2">
    <location>
        <begin position="6"/>
        <end position="131"/>
    </location>
</feature>
<sequence length="287" mass="30803">MNPKLSLVIGIICIAFSAIFVKLAGVAPVTAAFYRIAIAWALLLPWCLIKRKTIIARTDMWIALLAGVVFASDVAVWNMSILKISATVSTLLANLAPVWVGLISFIFLRKRSGLPFWAGTAVAILGMLILVGYQDLVGLQFNIGIPLAIAASILYAIYILLTKNVLQRTDTLTFMFYNMLGAAVFLLLVNLIQGAPLTNFPAATWGYFIGMGLICQLAGWITINYAISLLPATKTSVALLGQTVVTALIAAIMLHEKLQVKEIVGCMVVLAGIAITFIKKADGVTTG</sequence>
<dbReference type="PANTHER" id="PTHR22911">
    <property type="entry name" value="ACYL-MALONYL CONDENSING ENZYME-RELATED"/>
    <property type="match status" value="1"/>
</dbReference>
<keyword evidence="1" id="KW-0812">Transmembrane</keyword>
<reference evidence="3 4" key="1">
    <citation type="submission" date="2020-05" db="EMBL/GenBank/DDBJ databases">
        <title>Mucilaginibacter mali sp. nov.</title>
        <authorList>
            <person name="Kim H.S."/>
            <person name="Lee K.C."/>
            <person name="Suh M.K."/>
            <person name="Kim J.-S."/>
            <person name="Han K.-I."/>
            <person name="Eom M.K."/>
            <person name="Shin Y.K."/>
            <person name="Lee J.-S."/>
        </authorList>
    </citation>
    <scope>NUCLEOTIDE SEQUENCE [LARGE SCALE GENOMIC DNA]</scope>
    <source>
        <strain evidence="3 4">G2-14</strain>
    </source>
</reference>
<dbReference type="AlphaFoldDB" id="A0A7D4QW58"/>
<dbReference type="SUPFAM" id="SSF103481">
    <property type="entry name" value="Multidrug resistance efflux transporter EmrE"/>
    <property type="match status" value="2"/>
</dbReference>
<feature type="transmembrane region" description="Helical" evidence="1">
    <location>
        <begin position="237"/>
        <end position="254"/>
    </location>
</feature>
<dbReference type="PANTHER" id="PTHR22911:SF76">
    <property type="entry name" value="EAMA DOMAIN-CONTAINING PROTEIN"/>
    <property type="match status" value="1"/>
</dbReference>
<feature type="transmembrane region" description="Helical" evidence="1">
    <location>
        <begin position="32"/>
        <end position="49"/>
    </location>
</feature>
<evidence type="ECO:0000313" key="3">
    <source>
        <dbReference type="EMBL" id="QKJ32149.1"/>
    </source>
</evidence>
<keyword evidence="1" id="KW-1133">Transmembrane helix</keyword>
<dbReference type="InterPro" id="IPR000620">
    <property type="entry name" value="EamA_dom"/>
</dbReference>
<name>A0A7D4QW58_9SPHI</name>
<feature type="transmembrane region" description="Helical" evidence="1">
    <location>
        <begin position="139"/>
        <end position="161"/>
    </location>
</feature>